<gene>
    <name evidence="2" type="ORF">DPMN_025670</name>
</gene>
<feature type="region of interest" description="Disordered" evidence="1">
    <location>
        <begin position="1"/>
        <end position="127"/>
    </location>
</feature>
<protein>
    <submittedName>
        <fullName evidence="2">Uncharacterized protein</fullName>
    </submittedName>
</protein>
<evidence type="ECO:0000313" key="2">
    <source>
        <dbReference type="EMBL" id="KAH3862697.1"/>
    </source>
</evidence>
<comment type="caution">
    <text evidence="2">The sequence shown here is derived from an EMBL/GenBank/DDBJ whole genome shotgun (WGS) entry which is preliminary data.</text>
</comment>
<name>A0A9D4RDJ1_DREPO</name>
<dbReference type="EMBL" id="JAIWYP010000002">
    <property type="protein sequence ID" value="KAH3862697.1"/>
    <property type="molecule type" value="Genomic_DNA"/>
</dbReference>
<proteinExistence type="predicted"/>
<evidence type="ECO:0000256" key="1">
    <source>
        <dbReference type="SAM" id="MobiDB-lite"/>
    </source>
</evidence>
<dbReference type="Proteomes" id="UP000828390">
    <property type="component" value="Unassembled WGS sequence"/>
</dbReference>
<organism evidence="2 3">
    <name type="scientific">Dreissena polymorpha</name>
    <name type="common">Zebra mussel</name>
    <name type="synonym">Mytilus polymorpha</name>
    <dbReference type="NCBI Taxonomy" id="45954"/>
    <lineage>
        <taxon>Eukaryota</taxon>
        <taxon>Metazoa</taxon>
        <taxon>Spiralia</taxon>
        <taxon>Lophotrochozoa</taxon>
        <taxon>Mollusca</taxon>
        <taxon>Bivalvia</taxon>
        <taxon>Autobranchia</taxon>
        <taxon>Heteroconchia</taxon>
        <taxon>Euheterodonta</taxon>
        <taxon>Imparidentia</taxon>
        <taxon>Neoheterodontei</taxon>
        <taxon>Myida</taxon>
        <taxon>Dreissenoidea</taxon>
        <taxon>Dreissenidae</taxon>
        <taxon>Dreissena</taxon>
    </lineage>
</organism>
<feature type="compositionally biased region" description="Polar residues" evidence="1">
    <location>
        <begin position="84"/>
        <end position="94"/>
    </location>
</feature>
<accession>A0A9D4RDJ1</accession>
<evidence type="ECO:0000313" key="3">
    <source>
        <dbReference type="Proteomes" id="UP000828390"/>
    </source>
</evidence>
<dbReference type="AlphaFoldDB" id="A0A9D4RDJ1"/>
<sequence>MCHAPSTDKPHYRQQSYVATESPLTEQTPGSLYQHQETQKLIRSASRGRTTTKSKNVNALSNVLNNTMKNKSTQGSPTPRVAQRNRSAFINRNTGKPKFNAPRKAVNNANSTNTCATTDQERPRTAK</sequence>
<feature type="compositionally biased region" description="Polar residues" evidence="1">
    <location>
        <begin position="13"/>
        <end position="77"/>
    </location>
</feature>
<reference evidence="2" key="1">
    <citation type="journal article" date="2019" name="bioRxiv">
        <title>The Genome of the Zebra Mussel, Dreissena polymorpha: A Resource for Invasive Species Research.</title>
        <authorList>
            <person name="McCartney M.A."/>
            <person name="Auch B."/>
            <person name="Kono T."/>
            <person name="Mallez S."/>
            <person name="Zhang Y."/>
            <person name="Obille A."/>
            <person name="Becker A."/>
            <person name="Abrahante J.E."/>
            <person name="Garbe J."/>
            <person name="Badalamenti J.P."/>
            <person name="Herman A."/>
            <person name="Mangelson H."/>
            <person name="Liachko I."/>
            <person name="Sullivan S."/>
            <person name="Sone E.D."/>
            <person name="Koren S."/>
            <person name="Silverstein K.A.T."/>
            <person name="Beckman K.B."/>
            <person name="Gohl D.M."/>
        </authorList>
    </citation>
    <scope>NUCLEOTIDE SEQUENCE</scope>
    <source>
        <strain evidence="2">Duluth1</strain>
        <tissue evidence="2">Whole animal</tissue>
    </source>
</reference>
<feature type="compositionally biased region" description="Basic and acidic residues" evidence="1">
    <location>
        <begin position="1"/>
        <end position="11"/>
    </location>
</feature>
<feature type="compositionally biased region" description="Low complexity" evidence="1">
    <location>
        <begin position="105"/>
        <end position="118"/>
    </location>
</feature>
<keyword evidence="3" id="KW-1185">Reference proteome</keyword>
<reference evidence="2" key="2">
    <citation type="submission" date="2020-11" db="EMBL/GenBank/DDBJ databases">
        <authorList>
            <person name="McCartney M.A."/>
            <person name="Auch B."/>
            <person name="Kono T."/>
            <person name="Mallez S."/>
            <person name="Becker A."/>
            <person name="Gohl D.M."/>
            <person name="Silverstein K.A.T."/>
            <person name="Koren S."/>
            <person name="Bechman K.B."/>
            <person name="Herman A."/>
            <person name="Abrahante J.E."/>
            <person name="Garbe J."/>
        </authorList>
    </citation>
    <scope>NUCLEOTIDE SEQUENCE</scope>
    <source>
        <strain evidence="2">Duluth1</strain>
        <tissue evidence="2">Whole animal</tissue>
    </source>
</reference>